<dbReference type="GO" id="GO:0004826">
    <property type="term" value="F:phenylalanine-tRNA ligase activity"/>
    <property type="evidence" value="ECO:0007669"/>
    <property type="project" value="InterPro"/>
</dbReference>
<dbReference type="Pfam" id="PF03483">
    <property type="entry name" value="B3_4"/>
    <property type="match status" value="1"/>
</dbReference>
<reference evidence="3" key="4">
    <citation type="submission" date="2020-10" db="EMBL/GenBank/DDBJ databases">
        <authorList>
            <person name="Bassil N.M."/>
            <person name="Lloyd J.R."/>
        </authorList>
    </citation>
    <scope>NUCLEOTIDE SEQUENCE</scope>
    <source>
        <strain evidence="3">NB2006</strain>
    </source>
</reference>
<name>A0A1S2L7C7_9BACI</name>
<dbReference type="AlphaFoldDB" id="A0A1S2L7C7"/>
<reference evidence="3 4" key="2">
    <citation type="journal article" date="2017" name="Genome Announc.">
        <title>Draft Genome Sequences of Four Alkaliphilic Bacteria Belonging to the Anaerobacillus Genus.</title>
        <authorList>
            <person name="Bassil N.M."/>
            <person name="Lloyd J.R."/>
        </authorList>
    </citation>
    <scope>NUCLEOTIDE SEQUENCE [LARGE SCALE GENOMIC DNA]</scope>
    <source>
        <strain evidence="3 4">NB2006</strain>
    </source>
</reference>
<sequence>MLITINDELKSIVPGFTVGVISYSNINVQQSATEIKLDLKEISSRQQKHSNVTEVNGIKAGRSLFKALGIDPSRYRPSSEALLRRIIKGDDLPSIHSAADVNNLFSIKYALPIGIYDEDKLDSPIEIRIGNNLDQYEAINNRETNMSGKLLSADTIGPFGSPIVDSKRTMVTIDTKNALQLIYFHLELKEEEKDAIMKDLSEYFTFHHGGKASSLII</sequence>
<organism evidence="2 4">
    <name type="scientific">Anaerobacillus isosaccharinicus</name>
    <dbReference type="NCBI Taxonomy" id="1532552"/>
    <lineage>
        <taxon>Bacteria</taxon>
        <taxon>Bacillati</taxon>
        <taxon>Bacillota</taxon>
        <taxon>Bacilli</taxon>
        <taxon>Bacillales</taxon>
        <taxon>Bacillaceae</taxon>
        <taxon>Anaerobacillus</taxon>
    </lineage>
</organism>
<gene>
    <name evidence="3" type="ORF">AWH56_003015</name>
    <name evidence="2" type="ORF">AWH56_20560</name>
</gene>
<keyword evidence="4" id="KW-1185">Reference proteome</keyword>
<accession>A0A1S2L7C7</accession>
<evidence type="ECO:0000313" key="2">
    <source>
        <dbReference type="EMBL" id="OIJ07475.1"/>
    </source>
</evidence>
<reference evidence="2 4" key="1">
    <citation type="submission" date="2016-10" db="EMBL/GenBank/DDBJ databases">
        <title>Draft genome sequences of four alkaliphilic bacteria belonging to the Anaerobacillus genus.</title>
        <authorList>
            <person name="Bassil N.M."/>
            <person name="Lloyd J.R."/>
        </authorList>
    </citation>
    <scope>NUCLEOTIDE SEQUENCE [LARGE SCALE GENOMIC DNA]</scope>
    <source>
        <strain evidence="2 4">NB2006</strain>
    </source>
</reference>
<evidence type="ECO:0000313" key="3">
    <source>
        <dbReference type="EMBL" id="QOY36660.1"/>
    </source>
</evidence>
<protein>
    <recommendedName>
        <fullName evidence="1">B3/B4 tRNA-binding domain-containing protein</fullName>
    </recommendedName>
</protein>
<proteinExistence type="predicted"/>
<dbReference type="Gene3D" id="3.50.40.10">
    <property type="entry name" value="Phenylalanyl-trna Synthetase, Chain B, domain 3"/>
    <property type="match status" value="1"/>
</dbReference>
<dbReference type="RefSeq" id="WP_071318829.1">
    <property type="nucleotide sequence ID" value="NZ_CP063356.2"/>
</dbReference>
<evidence type="ECO:0000313" key="4">
    <source>
        <dbReference type="Proteomes" id="UP000180175"/>
    </source>
</evidence>
<dbReference type="InterPro" id="IPR020825">
    <property type="entry name" value="Phe-tRNA_synthase-like_B3/B4"/>
</dbReference>
<dbReference type="SUPFAM" id="SSF56037">
    <property type="entry name" value="PheT/TilS domain"/>
    <property type="match status" value="1"/>
</dbReference>
<dbReference type="GO" id="GO:0003723">
    <property type="term" value="F:RNA binding"/>
    <property type="evidence" value="ECO:0007669"/>
    <property type="project" value="InterPro"/>
</dbReference>
<dbReference type="SMART" id="SM00873">
    <property type="entry name" value="B3_4"/>
    <property type="match status" value="1"/>
</dbReference>
<dbReference type="InterPro" id="IPR005146">
    <property type="entry name" value="B3/B4_tRNA-bd"/>
</dbReference>
<feature type="domain" description="B3/B4 tRNA-binding" evidence="1">
    <location>
        <begin position="59"/>
        <end position="209"/>
    </location>
</feature>
<dbReference type="KEGG" id="aia:AWH56_003015"/>
<dbReference type="PANTHER" id="PTHR39209">
    <property type="match status" value="1"/>
</dbReference>
<evidence type="ECO:0000259" key="1">
    <source>
        <dbReference type="SMART" id="SM00873"/>
    </source>
</evidence>
<dbReference type="Proteomes" id="UP000180175">
    <property type="component" value="Chromosome"/>
</dbReference>
<reference evidence="3 4" key="3">
    <citation type="journal article" date="2019" name="Int. J. Syst. Evol. Microbiol.">
        <title>Anaerobacillus isosaccharinicus sp. nov., an alkaliphilic bacterium which degrades isosaccharinic acid.</title>
        <authorList>
            <person name="Bassil N.M."/>
            <person name="Lloyd J.R."/>
        </authorList>
    </citation>
    <scope>NUCLEOTIDE SEQUENCE [LARGE SCALE GENOMIC DNA]</scope>
    <source>
        <strain evidence="3 4">NB2006</strain>
    </source>
</reference>
<dbReference type="OrthoDB" id="9789812at2"/>
<dbReference type="EMBL" id="CP063356">
    <property type="protein sequence ID" value="QOY36660.1"/>
    <property type="molecule type" value="Genomic_DNA"/>
</dbReference>
<dbReference type="PANTHER" id="PTHR39209:SF2">
    <property type="entry name" value="CYTOPLASMIC PROTEIN"/>
    <property type="match status" value="1"/>
</dbReference>
<dbReference type="EMBL" id="LQXD01000173">
    <property type="protein sequence ID" value="OIJ07475.1"/>
    <property type="molecule type" value="Genomic_DNA"/>
</dbReference>